<organism evidence="3 4">
    <name type="scientific">Priestia veravalensis</name>
    <dbReference type="NCBI Taxonomy" id="1414648"/>
    <lineage>
        <taxon>Bacteria</taxon>
        <taxon>Bacillati</taxon>
        <taxon>Bacillota</taxon>
        <taxon>Bacilli</taxon>
        <taxon>Bacillales</taxon>
        <taxon>Bacillaceae</taxon>
        <taxon>Priestia</taxon>
    </lineage>
</organism>
<protein>
    <submittedName>
        <fullName evidence="3">Peptidase</fullName>
    </submittedName>
</protein>
<feature type="chain" id="PRO_5006894118" evidence="1">
    <location>
        <begin position="24"/>
        <end position="227"/>
    </location>
</feature>
<evidence type="ECO:0000313" key="3">
    <source>
        <dbReference type="EMBL" id="KSU89342.1"/>
    </source>
</evidence>
<gene>
    <name evidence="3" type="ORF">AS180_03375</name>
</gene>
<keyword evidence="1" id="KW-0732">Signal</keyword>
<evidence type="ECO:0000256" key="1">
    <source>
        <dbReference type="SAM" id="SignalP"/>
    </source>
</evidence>
<reference evidence="3 4" key="1">
    <citation type="submission" date="2015-11" db="EMBL/GenBank/DDBJ databases">
        <title>Bacillus caseinolyticus sp nov.</title>
        <authorList>
            <person name="Dastager S.G."/>
            <person name="Mawlankar R."/>
        </authorList>
    </citation>
    <scope>NUCLEOTIDE SEQUENCE [LARGE SCALE GENOMIC DNA]</scope>
    <source>
        <strain evidence="3 4">SGD-V-76</strain>
    </source>
</reference>
<evidence type="ECO:0000259" key="2">
    <source>
        <dbReference type="Pfam" id="PF14344"/>
    </source>
</evidence>
<comment type="caution">
    <text evidence="3">The sequence shown here is derived from an EMBL/GenBank/DDBJ whole genome shotgun (WGS) entry which is preliminary data.</text>
</comment>
<dbReference type="Proteomes" id="UP000053681">
    <property type="component" value="Unassembled WGS sequence"/>
</dbReference>
<feature type="signal peptide" evidence="1">
    <location>
        <begin position="1"/>
        <end position="23"/>
    </location>
</feature>
<dbReference type="RefSeq" id="WP_025911287.1">
    <property type="nucleotide sequence ID" value="NZ_KQ758629.1"/>
</dbReference>
<name>A0A0V8JQH3_9BACI</name>
<proteinExistence type="predicted"/>
<dbReference type="Pfam" id="PF14344">
    <property type="entry name" value="DUF4397"/>
    <property type="match status" value="2"/>
</dbReference>
<dbReference type="EMBL" id="LNQP01000007">
    <property type="protein sequence ID" value="KSU89342.1"/>
    <property type="molecule type" value="Genomic_DNA"/>
</dbReference>
<dbReference type="InterPro" id="IPR025510">
    <property type="entry name" value="DUF4397"/>
</dbReference>
<keyword evidence="4" id="KW-1185">Reference proteome</keyword>
<sequence length="227" mass="24016">MKRLLVILTAIMLIAISRTLVFASETKAPNEAVPAKNADVRIVHASPDAPAVDIFLDTKPVVEGVKFKDTTDFLQVPAGSHEVEVYATGTKGTKEPVVKATLVVEGGKSYTIAAINKVDMLELKAISNNTVGTPDKAKVRVAHFSPDAPAVNVGPKGAAPLFTNLAFKTVSDYQTLAPGAYDLSVTTEDGKEILGLPGTKVENGKNYTVLAVNTASQLETIILEDTK</sequence>
<dbReference type="AlphaFoldDB" id="A0A0V8JQH3"/>
<feature type="domain" description="DUF4397" evidence="2">
    <location>
        <begin position="160"/>
        <end position="226"/>
    </location>
</feature>
<feature type="domain" description="DUF4397" evidence="2">
    <location>
        <begin position="38"/>
        <end position="153"/>
    </location>
</feature>
<evidence type="ECO:0000313" key="4">
    <source>
        <dbReference type="Proteomes" id="UP000053681"/>
    </source>
</evidence>
<accession>A0A0V8JQH3</accession>